<reference evidence="1" key="1">
    <citation type="submission" date="2022-02" db="EMBL/GenBank/DDBJ databases">
        <title>Plant Genome Project.</title>
        <authorList>
            <person name="Zhang R.-G."/>
        </authorList>
    </citation>
    <scope>NUCLEOTIDE SEQUENCE</scope>
    <source>
        <strain evidence="1">AT1</strain>
    </source>
</reference>
<dbReference type="Proteomes" id="UP001062846">
    <property type="component" value="Chromosome 2"/>
</dbReference>
<evidence type="ECO:0000313" key="1">
    <source>
        <dbReference type="EMBL" id="KAI8566239.1"/>
    </source>
</evidence>
<organism evidence="1 2">
    <name type="scientific">Rhododendron molle</name>
    <name type="common">Chinese azalea</name>
    <name type="synonym">Azalea mollis</name>
    <dbReference type="NCBI Taxonomy" id="49168"/>
    <lineage>
        <taxon>Eukaryota</taxon>
        <taxon>Viridiplantae</taxon>
        <taxon>Streptophyta</taxon>
        <taxon>Embryophyta</taxon>
        <taxon>Tracheophyta</taxon>
        <taxon>Spermatophyta</taxon>
        <taxon>Magnoliopsida</taxon>
        <taxon>eudicotyledons</taxon>
        <taxon>Gunneridae</taxon>
        <taxon>Pentapetalae</taxon>
        <taxon>asterids</taxon>
        <taxon>Ericales</taxon>
        <taxon>Ericaceae</taxon>
        <taxon>Ericoideae</taxon>
        <taxon>Rhodoreae</taxon>
        <taxon>Rhododendron</taxon>
    </lineage>
</organism>
<name>A0ACC0PM99_RHOML</name>
<comment type="caution">
    <text evidence="1">The sequence shown here is derived from an EMBL/GenBank/DDBJ whole genome shotgun (WGS) entry which is preliminary data.</text>
</comment>
<proteinExistence type="predicted"/>
<dbReference type="EMBL" id="CM046389">
    <property type="protein sequence ID" value="KAI8566239.1"/>
    <property type="molecule type" value="Genomic_DNA"/>
</dbReference>
<accession>A0ACC0PM99</accession>
<evidence type="ECO:0000313" key="2">
    <source>
        <dbReference type="Proteomes" id="UP001062846"/>
    </source>
</evidence>
<sequence>MDSTAAREIAHDFSPFFLIYKDNTVEPLTAPPPHAPPSPSDPTTASKDIAISSSTAARIYLPKATTTTTTTQKLPILLYFHGGGFCAGSAFSANTHRFITALSSQSNSIAVSVEYRLAPKHFLPAAYDDCWSALQWVASHAAAANVNTSKLYEPEPWLSDHGDFTRVFIAGDSAGGNIAHNIVMKAGRENLPNGVRILGAIVSHAYFWNSGPFGTDPVSGHEERVGSRLWRFVYPSCPGGLDDPTINPWGPGAPSLAGLGCLRLLVCVAEKDPLRERNLRYYEAVKESGWRGEVEFYEAKGEGHVFHIAEPESDSTEIMIKRWVSFIRK</sequence>
<gene>
    <name evidence="1" type="ORF">RHMOL_Rhmol02G0024700</name>
</gene>
<keyword evidence="2" id="KW-1185">Reference proteome</keyword>
<protein>
    <submittedName>
        <fullName evidence="1">Uncharacterized protein</fullName>
    </submittedName>
</protein>